<evidence type="ECO:0000313" key="2">
    <source>
        <dbReference type="Proteomes" id="UP000036403"/>
    </source>
</evidence>
<keyword evidence="2" id="KW-1185">Reference proteome</keyword>
<dbReference type="PaxDb" id="67767-A0A0J7KJI5"/>
<dbReference type="Proteomes" id="UP000036403">
    <property type="component" value="Unassembled WGS sequence"/>
</dbReference>
<organism evidence="1 2">
    <name type="scientific">Lasius niger</name>
    <name type="common">Black garden ant</name>
    <dbReference type="NCBI Taxonomy" id="67767"/>
    <lineage>
        <taxon>Eukaryota</taxon>
        <taxon>Metazoa</taxon>
        <taxon>Ecdysozoa</taxon>
        <taxon>Arthropoda</taxon>
        <taxon>Hexapoda</taxon>
        <taxon>Insecta</taxon>
        <taxon>Pterygota</taxon>
        <taxon>Neoptera</taxon>
        <taxon>Endopterygota</taxon>
        <taxon>Hymenoptera</taxon>
        <taxon>Apocrita</taxon>
        <taxon>Aculeata</taxon>
        <taxon>Formicoidea</taxon>
        <taxon>Formicidae</taxon>
        <taxon>Formicinae</taxon>
        <taxon>Lasius</taxon>
        <taxon>Lasius</taxon>
    </lineage>
</organism>
<keyword evidence="1" id="KW-0695">RNA-directed DNA polymerase</keyword>
<keyword evidence="1" id="KW-0548">Nucleotidyltransferase</keyword>
<dbReference type="AlphaFoldDB" id="A0A0J7KJI5"/>
<evidence type="ECO:0000313" key="1">
    <source>
        <dbReference type="EMBL" id="KMQ90396.1"/>
    </source>
</evidence>
<comment type="caution">
    <text evidence="1">The sequence shown here is derived from an EMBL/GenBank/DDBJ whole genome shotgun (WGS) entry which is preliminary data.</text>
</comment>
<protein>
    <submittedName>
        <fullName evidence="1">Reverse transcriptase</fullName>
    </submittedName>
</protein>
<dbReference type="OrthoDB" id="8195432at2759"/>
<reference evidence="1 2" key="1">
    <citation type="submission" date="2015-04" db="EMBL/GenBank/DDBJ databases">
        <title>Lasius niger genome sequencing.</title>
        <authorList>
            <person name="Konorov E.A."/>
            <person name="Nikitin M.A."/>
            <person name="Kirill M.V."/>
            <person name="Chang P."/>
        </authorList>
    </citation>
    <scope>NUCLEOTIDE SEQUENCE [LARGE SCALE GENOMIC DNA]</scope>
    <source>
        <tissue evidence="1">Whole</tissue>
    </source>
</reference>
<dbReference type="GO" id="GO:0003964">
    <property type="term" value="F:RNA-directed DNA polymerase activity"/>
    <property type="evidence" value="ECO:0007669"/>
    <property type="project" value="UniProtKB-KW"/>
</dbReference>
<keyword evidence="1" id="KW-0808">Transferase</keyword>
<proteinExistence type="predicted"/>
<accession>A0A0J7KJI5</accession>
<gene>
    <name evidence="1" type="ORF">RF55_9855</name>
</gene>
<dbReference type="EMBL" id="LBMM01006685">
    <property type="protein sequence ID" value="KMQ90396.1"/>
    <property type="molecule type" value="Genomic_DNA"/>
</dbReference>
<sequence>MECFIETATVPVKVAIVRSGNKYYLQRLSARRSGEMQKQAAGRWTTSLFESGGYCGTNAGLRKPDIVAKLGTTALVIDAQMNDQFDLDTAHNNKVEYYKDIEGNLKENYNVDTVVFSSITLS</sequence>
<name>A0A0J7KJI5_LASNI</name>